<accession>A0A7J5XU65</accession>
<feature type="compositionally biased region" description="Basic and acidic residues" evidence="1">
    <location>
        <begin position="34"/>
        <end position="48"/>
    </location>
</feature>
<dbReference type="EMBL" id="JAAKFY010000021">
    <property type="protein sequence ID" value="KAF3839658.1"/>
    <property type="molecule type" value="Genomic_DNA"/>
</dbReference>
<gene>
    <name evidence="2" type="ORF">F7725_018375</name>
</gene>
<dbReference type="AlphaFoldDB" id="A0A7J5XU65"/>
<evidence type="ECO:0000256" key="1">
    <source>
        <dbReference type="SAM" id="MobiDB-lite"/>
    </source>
</evidence>
<protein>
    <submittedName>
        <fullName evidence="2">Uncharacterized protein</fullName>
    </submittedName>
</protein>
<reference evidence="2 3" key="1">
    <citation type="submission" date="2020-03" db="EMBL/GenBank/DDBJ databases">
        <title>Dissostichus mawsoni Genome sequencing and assembly.</title>
        <authorList>
            <person name="Park H."/>
        </authorList>
    </citation>
    <scope>NUCLEOTIDE SEQUENCE [LARGE SCALE GENOMIC DNA]</scope>
    <source>
        <strain evidence="2">DM0001</strain>
        <tissue evidence="2">Muscle</tissue>
    </source>
</reference>
<name>A0A7J5XU65_DISMA</name>
<sequence>MGSSPLHCRSPWQRRIVASKPVGKVNPDLQRTSSRAEKEWVGERRRASEVSLGDRGQGHVRPEEETEKPQNVMHCFLVKTNETALNQFKWCEWCSQILPGVCGATAPLRAHRDSSSSAQSIFEARTKTI</sequence>
<keyword evidence="3" id="KW-1185">Reference proteome</keyword>
<feature type="region of interest" description="Disordered" evidence="1">
    <location>
        <begin position="19"/>
        <end position="68"/>
    </location>
</feature>
<organism evidence="2 3">
    <name type="scientific">Dissostichus mawsoni</name>
    <name type="common">Antarctic cod</name>
    <dbReference type="NCBI Taxonomy" id="36200"/>
    <lineage>
        <taxon>Eukaryota</taxon>
        <taxon>Metazoa</taxon>
        <taxon>Chordata</taxon>
        <taxon>Craniata</taxon>
        <taxon>Vertebrata</taxon>
        <taxon>Euteleostomi</taxon>
        <taxon>Actinopterygii</taxon>
        <taxon>Neopterygii</taxon>
        <taxon>Teleostei</taxon>
        <taxon>Neoteleostei</taxon>
        <taxon>Acanthomorphata</taxon>
        <taxon>Eupercaria</taxon>
        <taxon>Perciformes</taxon>
        <taxon>Notothenioidei</taxon>
        <taxon>Nototheniidae</taxon>
        <taxon>Dissostichus</taxon>
    </lineage>
</organism>
<evidence type="ECO:0000313" key="3">
    <source>
        <dbReference type="Proteomes" id="UP000518266"/>
    </source>
</evidence>
<dbReference type="Proteomes" id="UP000518266">
    <property type="component" value="Unassembled WGS sequence"/>
</dbReference>
<evidence type="ECO:0000313" key="2">
    <source>
        <dbReference type="EMBL" id="KAF3839658.1"/>
    </source>
</evidence>
<comment type="caution">
    <text evidence="2">The sequence shown here is derived from an EMBL/GenBank/DDBJ whole genome shotgun (WGS) entry which is preliminary data.</text>
</comment>
<proteinExistence type="predicted"/>